<reference evidence="2" key="1">
    <citation type="journal article" date="2015" name="Genome Announc.">
        <title>Genome sequence of the AIDS-associated pathogen Penicillium marneffei (ATCC18224) and its near taxonomic relative Talaromyces stipitatus (ATCC10500).</title>
        <authorList>
            <person name="Nierman W.C."/>
            <person name="Fedorova-Abrams N.D."/>
            <person name="Andrianopoulos A."/>
        </authorList>
    </citation>
    <scope>NUCLEOTIDE SEQUENCE [LARGE SCALE GENOMIC DNA]</scope>
    <source>
        <strain evidence="2">ATCC 10500 / CBS 375.48 / QM 6759 / NRRL 1006</strain>
    </source>
</reference>
<protein>
    <submittedName>
        <fullName evidence="1">Uncharacterized protein</fullName>
    </submittedName>
</protein>
<proteinExistence type="predicted"/>
<sequence>MSDKPERVFSGSRRRVPWDRTKTSVRLLEASECAKDWAAQGILDTLLARPLTRLNAPGNTMARKGSGTDGPLQTALLESTFAATTRASEGQKIFSPIAAFLDKHRSQTAGLAPHLLRALTTLSDDLAS</sequence>
<dbReference type="AlphaFoldDB" id="B8MQR6"/>
<dbReference type="InParanoid" id="B8MQR6"/>
<keyword evidence="2" id="KW-1185">Reference proteome</keyword>
<evidence type="ECO:0000313" key="2">
    <source>
        <dbReference type="Proteomes" id="UP000001745"/>
    </source>
</evidence>
<dbReference type="GeneID" id="8098185"/>
<dbReference type="VEuPathDB" id="FungiDB:TSTA_052360"/>
<evidence type="ECO:0000313" key="1">
    <source>
        <dbReference type="EMBL" id="EED12713.1"/>
    </source>
</evidence>
<dbReference type="PhylomeDB" id="B8MQR6"/>
<name>B8MQR6_TALSN</name>
<dbReference type="HOGENOM" id="CLU_1961061_0_0_1"/>
<dbReference type="OrthoDB" id="4526357at2759"/>
<dbReference type="RefSeq" id="XP_002486824.1">
    <property type="nucleotide sequence ID" value="XM_002486779.1"/>
</dbReference>
<gene>
    <name evidence="1" type="ORF">TSTA_052360</name>
</gene>
<organism evidence="1 2">
    <name type="scientific">Talaromyces stipitatus (strain ATCC 10500 / CBS 375.48 / QM 6759 / NRRL 1006)</name>
    <name type="common">Penicillium stipitatum</name>
    <dbReference type="NCBI Taxonomy" id="441959"/>
    <lineage>
        <taxon>Eukaryota</taxon>
        <taxon>Fungi</taxon>
        <taxon>Dikarya</taxon>
        <taxon>Ascomycota</taxon>
        <taxon>Pezizomycotina</taxon>
        <taxon>Eurotiomycetes</taxon>
        <taxon>Eurotiomycetidae</taxon>
        <taxon>Eurotiales</taxon>
        <taxon>Trichocomaceae</taxon>
        <taxon>Talaromyces</taxon>
        <taxon>Talaromyces sect. Talaromyces</taxon>
    </lineage>
</organism>
<dbReference type="Proteomes" id="UP000001745">
    <property type="component" value="Unassembled WGS sequence"/>
</dbReference>
<accession>B8MQR6</accession>
<dbReference type="EMBL" id="EQ962659">
    <property type="protein sequence ID" value="EED12713.1"/>
    <property type="molecule type" value="Genomic_DNA"/>
</dbReference>